<feature type="compositionally biased region" description="Basic residues" evidence="1">
    <location>
        <begin position="66"/>
        <end position="78"/>
    </location>
</feature>
<feature type="compositionally biased region" description="Gly residues" evidence="1">
    <location>
        <begin position="762"/>
        <end position="773"/>
    </location>
</feature>
<reference evidence="2 3" key="1">
    <citation type="journal article" date="2024" name="J Genomics">
        <title>Draft genome sequencing and assembly of Favolaschia claudopus CIRM-BRFM 2984 isolated from oak limbs.</title>
        <authorList>
            <person name="Navarro D."/>
            <person name="Drula E."/>
            <person name="Chaduli D."/>
            <person name="Cazenave R."/>
            <person name="Ahrendt S."/>
            <person name="Wang J."/>
            <person name="Lipzen A."/>
            <person name="Daum C."/>
            <person name="Barry K."/>
            <person name="Grigoriev I.V."/>
            <person name="Favel A."/>
            <person name="Rosso M.N."/>
            <person name="Martin F."/>
        </authorList>
    </citation>
    <scope>NUCLEOTIDE SEQUENCE [LARGE SCALE GENOMIC DNA]</scope>
    <source>
        <strain evidence="2 3">CIRM-BRFM 2984</strain>
    </source>
</reference>
<feature type="region of interest" description="Disordered" evidence="1">
    <location>
        <begin position="1"/>
        <end position="94"/>
    </location>
</feature>
<gene>
    <name evidence="2" type="ORF">R3P38DRAFT_3297416</name>
</gene>
<evidence type="ECO:0000313" key="2">
    <source>
        <dbReference type="EMBL" id="KAK6971961.1"/>
    </source>
</evidence>
<name>A0AAV9Z6L3_9AGAR</name>
<feature type="region of interest" description="Disordered" evidence="1">
    <location>
        <begin position="750"/>
        <end position="785"/>
    </location>
</feature>
<sequence length="1055" mass="114376">MPRAEPTTPSRRRASRTSHSARPPKLARTAASVAAAAAASSPPPTLGSASASAPPLPNTTTTTKARPMKTKTKIKTPKKSTDTPTQTWRHPAELPYIRSPSGKLGTWDDIAIVRFLVGKAGFSIPPRAASTSEEVFEVRFPGASSLDGSAPGVGVDGGDGAGEENEKETKGKSVTLPTPYRLPLLWTAKYLWTSLHLVLTADPAIREQEWRETRFEILHLARLIDALLTGADGPRSPSASQSLGKGEEAVGSKWRCPPFDRALRRFWHHWLISRDEFVRDFWREFGEEEFEDGDVLELAWPRWVLKGHKGFLLTKTEVANGIDVQGFLKGFRVWGDGDGEGEGFGYPDVAVARDGGGGGEQVQDEDKAKQPPEFSESTSKRNGKEVVDAVEGGRGGEEDTDASKTKSKKKVVKKSKPTSPTHYQDESDKARNARTRKSSPETLDVPSNEKEPLNNATVDSMLVASALPRSRSSSHEEMPVDPPLPHSTTITSTTTSRPSTSQKMYIEVPPLAPDDPRRNIGRRPIERDRATVMGSVRPGTGRVVGFVGGDDGEKSEDGDENVEEEDVNVSMEPRGDETQEGDDEGIGKGKEEENAESELDLDSDLELGYPEEDESTPPFVAPPVDAPSEHETEDLIIEDKEKSEPPLSRSVSPVLPPLSSARFPPHAAPAPASTPNTQPPLPINQTPPPLHPPASTPDPLTHFLHSFTALTTELHALRAEVADLRRSRDLTTPVVLQLEERVRRVEGTLSVGNSGASFSGNAQGGLSGDGLSGRGAERDGESASAWSHPLAHLVSFAEEDDDGDAMDVDVLPQTVVGEGKLSRKRKSAGDTSGSGSVGKKRNTTTPGDNITEVDLGSRARKKAPLAFQVANVRISRGAKHLNFGTHKTTLMPRFRSAPLEFSQFMPAPVLTIPELWDEIICFVSHRPSLESVALVCRTFVASAQQKLFDKITIRDGEITRRDEVTIDRTAITGAVVAGGLAELLTSSPHLLVYIKELDVDSRHTGCFAILSGIQWTHLRTISFRNISRIPGLAMPSMETLASIPSLRKLEIWDNG</sequence>
<feature type="compositionally biased region" description="Low complexity" evidence="1">
    <location>
        <begin position="17"/>
        <end position="65"/>
    </location>
</feature>
<feature type="compositionally biased region" description="Acidic residues" evidence="1">
    <location>
        <begin position="553"/>
        <end position="567"/>
    </location>
</feature>
<feature type="compositionally biased region" description="Pro residues" evidence="1">
    <location>
        <begin position="677"/>
        <end position="696"/>
    </location>
</feature>
<feature type="compositionally biased region" description="Low complexity" evidence="1">
    <location>
        <begin position="645"/>
        <end position="676"/>
    </location>
</feature>
<accession>A0AAV9Z6L3</accession>
<keyword evidence="3" id="KW-1185">Reference proteome</keyword>
<protein>
    <recommendedName>
        <fullName evidence="4">F-box domain-containing protein</fullName>
    </recommendedName>
</protein>
<dbReference type="AlphaFoldDB" id="A0AAV9Z6L3"/>
<feature type="region of interest" description="Disordered" evidence="1">
    <location>
        <begin position="817"/>
        <end position="852"/>
    </location>
</feature>
<feature type="compositionally biased region" description="Acidic residues" evidence="1">
    <location>
        <begin position="593"/>
        <end position="615"/>
    </location>
</feature>
<evidence type="ECO:0008006" key="4">
    <source>
        <dbReference type="Google" id="ProtNLM"/>
    </source>
</evidence>
<feature type="compositionally biased region" description="Polar residues" evidence="1">
    <location>
        <begin position="750"/>
        <end position="761"/>
    </location>
</feature>
<dbReference type="EMBL" id="JAWWNJ010000198">
    <property type="protein sequence ID" value="KAK6971961.1"/>
    <property type="molecule type" value="Genomic_DNA"/>
</dbReference>
<feature type="compositionally biased region" description="Low complexity" evidence="1">
    <location>
        <begin position="487"/>
        <end position="501"/>
    </location>
</feature>
<comment type="caution">
    <text evidence="2">The sequence shown here is derived from an EMBL/GenBank/DDBJ whole genome shotgun (WGS) entry which is preliminary data.</text>
</comment>
<feature type="region of interest" description="Disordered" evidence="1">
    <location>
        <begin position="344"/>
        <end position="700"/>
    </location>
</feature>
<dbReference type="Proteomes" id="UP001362999">
    <property type="component" value="Unassembled WGS sequence"/>
</dbReference>
<evidence type="ECO:0000313" key="3">
    <source>
        <dbReference type="Proteomes" id="UP001362999"/>
    </source>
</evidence>
<evidence type="ECO:0000256" key="1">
    <source>
        <dbReference type="SAM" id="MobiDB-lite"/>
    </source>
</evidence>
<feature type="region of interest" description="Disordered" evidence="1">
    <location>
        <begin position="147"/>
        <end position="173"/>
    </location>
</feature>
<feature type="compositionally biased region" description="Basic and acidic residues" evidence="1">
    <location>
        <begin position="394"/>
        <end position="404"/>
    </location>
</feature>
<feature type="compositionally biased region" description="Basic residues" evidence="1">
    <location>
        <begin position="405"/>
        <end position="416"/>
    </location>
</feature>
<organism evidence="2 3">
    <name type="scientific">Favolaschia claudopus</name>
    <dbReference type="NCBI Taxonomy" id="2862362"/>
    <lineage>
        <taxon>Eukaryota</taxon>
        <taxon>Fungi</taxon>
        <taxon>Dikarya</taxon>
        <taxon>Basidiomycota</taxon>
        <taxon>Agaricomycotina</taxon>
        <taxon>Agaricomycetes</taxon>
        <taxon>Agaricomycetidae</taxon>
        <taxon>Agaricales</taxon>
        <taxon>Marasmiineae</taxon>
        <taxon>Mycenaceae</taxon>
        <taxon>Favolaschia</taxon>
    </lineage>
</organism>
<proteinExistence type="predicted"/>
<feature type="compositionally biased region" description="Basic and acidic residues" evidence="1">
    <location>
        <begin position="378"/>
        <end position="387"/>
    </location>
</feature>
<feature type="region of interest" description="Disordered" evidence="1">
    <location>
        <begin position="232"/>
        <end position="251"/>
    </location>
</feature>
<feature type="compositionally biased region" description="Basic and acidic residues" evidence="1">
    <location>
        <begin position="514"/>
        <end position="530"/>
    </location>
</feature>
<feature type="compositionally biased region" description="Low complexity" evidence="1">
    <location>
        <begin position="536"/>
        <end position="545"/>
    </location>
</feature>